<gene>
    <name evidence="2" type="primary">SFR2_2</name>
    <name evidence="2" type="ORF">HAX54_038139</name>
</gene>
<protein>
    <submittedName>
        <fullName evidence="2">Beta-glucosidase-like sfr2</fullName>
    </submittedName>
</protein>
<evidence type="ECO:0000313" key="3">
    <source>
        <dbReference type="Proteomes" id="UP000823775"/>
    </source>
</evidence>
<evidence type="ECO:0000256" key="1">
    <source>
        <dbReference type="SAM" id="MobiDB-lite"/>
    </source>
</evidence>
<keyword evidence="3" id="KW-1185">Reference proteome</keyword>
<accession>A0ABS8VMT0</accession>
<sequence length="103" mass="11072">MSVIALFTAATKLAGVLLTITVAANAFSFSVYRRKNLKRFHSPINDSADVLAHFNVNPSGRLDDVAPIAENTESHEHQQPKPADAIMGSATGSVDFNIVTFES</sequence>
<reference evidence="2 3" key="1">
    <citation type="journal article" date="2021" name="BMC Genomics">
        <title>Datura genome reveals duplications of psychoactive alkaloid biosynthetic genes and high mutation rate following tissue culture.</title>
        <authorList>
            <person name="Rajewski A."/>
            <person name="Carter-House D."/>
            <person name="Stajich J."/>
            <person name="Litt A."/>
        </authorList>
    </citation>
    <scope>NUCLEOTIDE SEQUENCE [LARGE SCALE GENOMIC DNA]</scope>
    <source>
        <strain evidence="2">AR-01</strain>
    </source>
</reference>
<dbReference type="EMBL" id="JACEIK010005191">
    <property type="protein sequence ID" value="MCE0480908.1"/>
    <property type="molecule type" value="Genomic_DNA"/>
</dbReference>
<dbReference type="Proteomes" id="UP000823775">
    <property type="component" value="Unassembled WGS sequence"/>
</dbReference>
<proteinExistence type="predicted"/>
<comment type="caution">
    <text evidence="2">The sequence shown here is derived from an EMBL/GenBank/DDBJ whole genome shotgun (WGS) entry which is preliminary data.</text>
</comment>
<feature type="region of interest" description="Disordered" evidence="1">
    <location>
        <begin position="69"/>
        <end position="89"/>
    </location>
</feature>
<organism evidence="2 3">
    <name type="scientific">Datura stramonium</name>
    <name type="common">Jimsonweed</name>
    <name type="synonym">Common thornapple</name>
    <dbReference type="NCBI Taxonomy" id="4076"/>
    <lineage>
        <taxon>Eukaryota</taxon>
        <taxon>Viridiplantae</taxon>
        <taxon>Streptophyta</taxon>
        <taxon>Embryophyta</taxon>
        <taxon>Tracheophyta</taxon>
        <taxon>Spermatophyta</taxon>
        <taxon>Magnoliopsida</taxon>
        <taxon>eudicotyledons</taxon>
        <taxon>Gunneridae</taxon>
        <taxon>Pentapetalae</taxon>
        <taxon>asterids</taxon>
        <taxon>lamiids</taxon>
        <taxon>Solanales</taxon>
        <taxon>Solanaceae</taxon>
        <taxon>Solanoideae</taxon>
        <taxon>Datureae</taxon>
        <taxon>Datura</taxon>
    </lineage>
</organism>
<evidence type="ECO:0000313" key="2">
    <source>
        <dbReference type="EMBL" id="MCE0480908.1"/>
    </source>
</evidence>
<name>A0ABS8VMT0_DATST</name>